<keyword evidence="5 8" id="KW-1133">Transmembrane helix</keyword>
<dbReference type="PANTHER" id="PTHR37820">
    <property type="entry name" value="CELL DIVISION PROTEIN DIVIB"/>
    <property type="match status" value="1"/>
</dbReference>
<keyword evidence="4 8" id="KW-0812">Transmembrane</keyword>
<evidence type="ECO:0000256" key="3">
    <source>
        <dbReference type="ARBA" id="ARBA00022618"/>
    </source>
</evidence>
<accession>A0A0L0WEM7</accession>
<dbReference type="InterPro" id="IPR005548">
    <property type="entry name" value="Cell_div_FtsQ/DivIB_C"/>
</dbReference>
<dbReference type="AlphaFoldDB" id="A0A0L0WEM7"/>
<feature type="transmembrane region" description="Helical" evidence="8">
    <location>
        <begin position="20"/>
        <end position="40"/>
    </location>
</feature>
<sequence>MKTSSKVDKKIKTKKKRLNFVLLILMISLLFIVVTKTPLFNISKIEVKGNKVLDKDTVVMASGIILDENIFKVNTGDAKESLFIHPYIKSADVKRELPNKILIDITESKEIAAIAYNSSYIYIDKNGKILDIISSEKNDILVKVEGLDLINPSIGNEIRYKNKIELSSMKEFLEEIDQNNFKKNISMITFEEGSSMTIEMKTGTKVAFGVLDNVKYKVDYIKRIFEDLKAKNRKASKIYLNRGKYAIVEQDGKWEDSSNNE</sequence>
<evidence type="ECO:0000256" key="1">
    <source>
        <dbReference type="ARBA" id="ARBA00004370"/>
    </source>
</evidence>
<dbReference type="InterPro" id="IPR034746">
    <property type="entry name" value="POTRA"/>
</dbReference>
<dbReference type="Pfam" id="PF08478">
    <property type="entry name" value="POTRA_1"/>
    <property type="match status" value="1"/>
</dbReference>
<evidence type="ECO:0000313" key="11">
    <source>
        <dbReference type="Proteomes" id="UP000037267"/>
    </source>
</evidence>
<keyword evidence="6 8" id="KW-0472">Membrane</keyword>
<evidence type="ECO:0000313" key="10">
    <source>
        <dbReference type="EMBL" id="KNF09919.1"/>
    </source>
</evidence>
<keyword evidence="3" id="KW-0132">Cell division</keyword>
<keyword evidence="11" id="KW-1185">Reference proteome</keyword>
<feature type="domain" description="POTRA" evidence="9">
    <location>
        <begin position="40"/>
        <end position="108"/>
    </location>
</feature>
<reference evidence="11" key="1">
    <citation type="submission" date="2015-07" db="EMBL/GenBank/DDBJ databases">
        <title>Draft genome sequence of the purine-degrading Gottschalkia purinilyticum DSM 1384 (formerly Clostridium purinilyticum).</title>
        <authorList>
            <person name="Poehlein A."/>
            <person name="Schiel-Bengelsdorf B."/>
            <person name="Bengelsdorf F.R."/>
            <person name="Daniel R."/>
            <person name="Duerre P."/>
        </authorList>
    </citation>
    <scope>NUCLEOTIDE SEQUENCE [LARGE SCALE GENOMIC DNA]</scope>
    <source>
        <strain evidence="11">DSM 1384</strain>
    </source>
</reference>
<proteinExistence type="predicted"/>
<dbReference type="EMBL" id="LGSS01000001">
    <property type="protein sequence ID" value="KNF09919.1"/>
    <property type="molecule type" value="Genomic_DNA"/>
</dbReference>
<keyword evidence="7" id="KW-0131">Cell cycle</keyword>
<evidence type="ECO:0000256" key="2">
    <source>
        <dbReference type="ARBA" id="ARBA00022475"/>
    </source>
</evidence>
<dbReference type="InterPro" id="IPR050487">
    <property type="entry name" value="FtsQ_DivIB"/>
</dbReference>
<evidence type="ECO:0000256" key="8">
    <source>
        <dbReference type="SAM" id="Phobius"/>
    </source>
</evidence>
<dbReference type="InterPro" id="IPR013685">
    <property type="entry name" value="POTRA_FtsQ_type"/>
</dbReference>
<gene>
    <name evidence="10" type="ORF">CLPU_1c00840</name>
</gene>
<dbReference type="PANTHER" id="PTHR37820:SF1">
    <property type="entry name" value="CELL DIVISION PROTEIN FTSQ"/>
    <property type="match status" value="1"/>
</dbReference>
<evidence type="ECO:0000256" key="7">
    <source>
        <dbReference type="ARBA" id="ARBA00023306"/>
    </source>
</evidence>
<evidence type="ECO:0000256" key="6">
    <source>
        <dbReference type="ARBA" id="ARBA00023136"/>
    </source>
</evidence>
<dbReference type="Gene3D" id="3.10.20.310">
    <property type="entry name" value="membrane protein fhac"/>
    <property type="match status" value="1"/>
</dbReference>
<organism evidence="10 11">
    <name type="scientific">Gottschalkia purinilytica</name>
    <name type="common">Clostridium purinilyticum</name>
    <dbReference type="NCBI Taxonomy" id="1503"/>
    <lineage>
        <taxon>Bacteria</taxon>
        <taxon>Bacillati</taxon>
        <taxon>Bacillota</taxon>
        <taxon>Tissierellia</taxon>
        <taxon>Tissierellales</taxon>
        <taxon>Gottschalkiaceae</taxon>
        <taxon>Gottschalkia</taxon>
    </lineage>
</organism>
<dbReference type="STRING" id="1503.CLPU_1c00840"/>
<dbReference type="PROSITE" id="PS51779">
    <property type="entry name" value="POTRA"/>
    <property type="match status" value="1"/>
</dbReference>
<keyword evidence="2" id="KW-1003">Cell membrane</keyword>
<dbReference type="Pfam" id="PF03799">
    <property type="entry name" value="FtsQ_DivIB_C"/>
    <property type="match status" value="1"/>
</dbReference>
<dbReference type="RefSeq" id="WP_050353658.1">
    <property type="nucleotide sequence ID" value="NZ_LGSS01000001.1"/>
</dbReference>
<name>A0A0L0WEM7_GOTPU</name>
<dbReference type="GO" id="GO:0005886">
    <property type="term" value="C:plasma membrane"/>
    <property type="evidence" value="ECO:0007669"/>
    <property type="project" value="TreeGrafter"/>
</dbReference>
<comment type="caution">
    <text evidence="10">The sequence shown here is derived from an EMBL/GenBank/DDBJ whole genome shotgun (WGS) entry which is preliminary data.</text>
</comment>
<dbReference type="OrthoDB" id="1953902at2"/>
<protein>
    <submittedName>
        <fullName evidence="10">Putative division protein, FtsQ-type</fullName>
    </submittedName>
</protein>
<comment type="subcellular location">
    <subcellularLocation>
        <location evidence="1">Membrane</location>
    </subcellularLocation>
</comment>
<evidence type="ECO:0000256" key="4">
    <source>
        <dbReference type="ARBA" id="ARBA00022692"/>
    </source>
</evidence>
<dbReference type="GO" id="GO:0051301">
    <property type="term" value="P:cell division"/>
    <property type="evidence" value="ECO:0007669"/>
    <property type="project" value="UniProtKB-KW"/>
</dbReference>
<evidence type="ECO:0000256" key="5">
    <source>
        <dbReference type="ARBA" id="ARBA00022989"/>
    </source>
</evidence>
<dbReference type="Proteomes" id="UP000037267">
    <property type="component" value="Unassembled WGS sequence"/>
</dbReference>
<evidence type="ECO:0000259" key="9">
    <source>
        <dbReference type="PROSITE" id="PS51779"/>
    </source>
</evidence>